<accession>A0A4U5MRG1</accession>
<reference evidence="1 2" key="2">
    <citation type="journal article" date="2019" name="G3 (Bethesda)">
        <title>Hybrid Assembly of the Genome of the Entomopathogenic Nematode Steinernema carpocapsae Identifies the X-Chromosome.</title>
        <authorList>
            <person name="Serra L."/>
            <person name="Macchietto M."/>
            <person name="Macias-Munoz A."/>
            <person name="McGill C.J."/>
            <person name="Rodriguez I.M."/>
            <person name="Rodriguez B."/>
            <person name="Murad R."/>
            <person name="Mortazavi A."/>
        </authorList>
    </citation>
    <scope>NUCLEOTIDE SEQUENCE [LARGE SCALE GENOMIC DNA]</scope>
    <source>
        <strain evidence="1 2">ALL</strain>
    </source>
</reference>
<dbReference type="AlphaFoldDB" id="A0A4U5MRG1"/>
<name>A0A4U5MRG1_STECR</name>
<dbReference type="EMBL" id="AZBU02000006">
    <property type="protein sequence ID" value="TKR72269.1"/>
    <property type="molecule type" value="Genomic_DNA"/>
</dbReference>
<sequence>MREVSCESWERSGDVALLEPPLRMSFSSVESAAKKQHQRANCSLTKNFDRRQKRKIQFPGTVTTSRRLALWNNQSRPKKAMTANKLRQRS</sequence>
<proteinExistence type="predicted"/>
<comment type="caution">
    <text evidence="1">The sequence shown here is derived from an EMBL/GenBank/DDBJ whole genome shotgun (WGS) entry which is preliminary data.</text>
</comment>
<organism evidence="1 2">
    <name type="scientific">Steinernema carpocapsae</name>
    <name type="common">Entomopathogenic nematode</name>
    <dbReference type="NCBI Taxonomy" id="34508"/>
    <lineage>
        <taxon>Eukaryota</taxon>
        <taxon>Metazoa</taxon>
        <taxon>Ecdysozoa</taxon>
        <taxon>Nematoda</taxon>
        <taxon>Chromadorea</taxon>
        <taxon>Rhabditida</taxon>
        <taxon>Tylenchina</taxon>
        <taxon>Panagrolaimomorpha</taxon>
        <taxon>Strongyloidoidea</taxon>
        <taxon>Steinernematidae</taxon>
        <taxon>Steinernema</taxon>
    </lineage>
</organism>
<evidence type="ECO:0000313" key="1">
    <source>
        <dbReference type="EMBL" id="TKR72269.1"/>
    </source>
</evidence>
<gene>
    <name evidence="1" type="ORF">L596_019743</name>
</gene>
<keyword evidence="2" id="KW-1185">Reference proteome</keyword>
<dbReference type="Proteomes" id="UP000298663">
    <property type="component" value="Unassembled WGS sequence"/>
</dbReference>
<reference evidence="1 2" key="1">
    <citation type="journal article" date="2015" name="Genome Biol.">
        <title>Comparative genomics of Steinernema reveals deeply conserved gene regulatory networks.</title>
        <authorList>
            <person name="Dillman A.R."/>
            <person name="Macchietto M."/>
            <person name="Porter C.F."/>
            <person name="Rogers A."/>
            <person name="Williams B."/>
            <person name="Antoshechkin I."/>
            <person name="Lee M.M."/>
            <person name="Goodwin Z."/>
            <person name="Lu X."/>
            <person name="Lewis E.E."/>
            <person name="Goodrich-Blair H."/>
            <person name="Stock S.P."/>
            <person name="Adams B.J."/>
            <person name="Sternberg P.W."/>
            <person name="Mortazavi A."/>
        </authorList>
    </citation>
    <scope>NUCLEOTIDE SEQUENCE [LARGE SCALE GENOMIC DNA]</scope>
    <source>
        <strain evidence="1 2">ALL</strain>
    </source>
</reference>
<evidence type="ECO:0000313" key="2">
    <source>
        <dbReference type="Proteomes" id="UP000298663"/>
    </source>
</evidence>
<protein>
    <submittedName>
        <fullName evidence="1">Uncharacterized protein</fullName>
    </submittedName>
</protein>